<gene>
    <name evidence="2" type="ORF">CLV74_11439</name>
</gene>
<organism evidence="2 3">
    <name type="scientific">Donghicola tyrosinivorans</name>
    <dbReference type="NCBI Taxonomy" id="1652492"/>
    <lineage>
        <taxon>Bacteria</taxon>
        <taxon>Pseudomonadati</taxon>
        <taxon>Pseudomonadota</taxon>
        <taxon>Alphaproteobacteria</taxon>
        <taxon>Rhodobacterales</taxon>
        <taxon>Roseobacteraceae</taxon>
        <taxon>Donghicola</taxon>
    </lineage>
</organism>
<accession>A0A2T0WGJ9</accession>
<dbReference type="EMBL" id="PVTQ01000014">
    <property type="protein sequence ID" value="PRY85816.1"/>
    <property type="molecule type" value="Genomic_DNA"/>
</dbReference>
<keyword evidence="3" id="KW-1185">Reference proteome</keyword>
<name>A0A2T0WGJ9_9RHOB</name>
<sequence length="275" mass="28826">MLRFFLMTAVAALPSVAAADPSASGFDRPESVVFDSARDRMIVSSLNGEFNAKDGNGYLSLLDGQGQLQQKSWITGLDAPKGMAISGDLLFVADVDALKVIDLSAGSLVQSYPGDGAVFLNDVTVVGDAVYVTDLLENAIWRLDGGVFAPWLKSDDLSNPNGIAFDGQQLLVGSWGKGLQADFTTKAPGDLLAVDLDSKKITVVAEAVGNIDGIALAQDSIFVSDWVKGTVIRITSEGPEVVAEFPAGVADIGTDGENLLLPHMMQGSVEVLPLP</sequence>
<dbReference type="Proteomes" id="UP000238392">
    <property type="component" value="Unassembled WGS sequence"/>
</dbReference>
<dbReference type="OrthoDB" id="7675395at2"/>
<keyword evidence="1" id="KW-0732">Signal</keyword>
<protein>
    <submittedName>
        <fullName evidence="2">Sugar lactone lactonase YvrE</fullName>
    </submittedName>
</protein>
<dbReference type="Gene3D" id="2.120.10.30">
    <property type="entry name" value="TolB, C-terminal domain"/>
    <property type="match status" value="1"/>
</dbReference>
<evidence type="ECO:0000313" key="3">
    <source>
        <dbReference type="Proteomes" id="UP000238392"/>
    </source>
</evidence>
<evidence type="ECO:0000256" key="1">
    <source>
        <dbReference type="SAM" id="SignalP"/>
    </source>
</evidence>
<reference evidence="2 3" key="1">
    <citation type="submission" date="2018-03" db="EMBL/GenBank/DDBJ databases">
        <title>Genomic Encyclopedia of Archaeal and Bacterial Type Strains, Phase II (KMG-II): from individual species to whole genera.</title>
        <authorList>
            <person name="Goeker M."/>
        </authorList>
    </citation>
    <scope>NUCLEOTIDE SEQUENCE [LARGE SCALE GENOMIC DNA]</scope>
    <source>
        <strain evidence="2 3">DSM 100212</strain>
    </source>
</reference>
<proteinExistence type="predicted"/>
<feature type="chain" id="PRO_5015411301" evidence="1">
    <location>
        <begin position="20"/>
        <end position="275"/>
    </location>
</feature>
<comment type="caution">
    <text evidence="2">The sequence shown here is derived from an EMBL/GenBank/DDBJ whole genome shotgun (WGS) entry which is preliminary data.</text>
</comment>
<dbReference type="RefSeq" id="WP_106267183.1">
    <property type="nucleotide sequence ID" value="NZ_PVTQ01000014.1"/>
</dbReference>
<feature type="signal peptide" evidence="1">
    <location>
        <begin position="1"/>
        <end position="19"/>
    </location>
</feature>
<evidence type="ECO:0000313" key="2">
    <source>
        <dbReference type="EMBL" id="PRY85816.1"/>
    </source>
</evidence>
<dbReference type="AlphaFoldDB" id="A0A2T0WGJ9"/>
<dbReference type="InterPro" id="IPR011042">
    <property type="entry name" value="6-blade_b-propeller_TolB-like"/>
</dbReference>
<dbReference type="SUPFAM" id="SSF63825">
    <property type="entry name" value="YWTD domain"/>
    <property type="match status" value="1"/>
</dbReference>